<dbReference type="Proteomes" id="UP000523007">
    <property type="component" value="Unassembled WGS sequence"/>
</dbReference>
<dbReference type="EMBL" id="JACHJT010000002">
    <property type="protein sequence ID" value="MBB4935489.1"/>
    <property type="molecule type" value="Genomic_DNA"/>
</dbReference>
<evidence type="ECO:0000256" key="2">
    <source>
        <dbReference type="ARBA" id="ARBA00006906"/>
    </source>
</evidence>
<comment type="subunit">
    <text evidence="3">Homotrimer.</text>
</comment>
<keyword evidence="7" id="KW-1185">Reference proteome</keyword>
<sequence length="218" mass="22135">MPSTPENPDRTPASNGGGGFAELFADQHVMAILRGMPEQETVAYARRAWDLGIDLVEVPVQTPDALPSLRAAAAAAAERGRRVGAGTVIAAEQVEAVARAGAAFTVAPGFDPQVMRLSAEAGIPHLPGVATAGEIQSALAHGVTWLKAFPAASLGPGWFSAMAGPFPQIHLVATGGVDARNASDYLAAGAHAVAVGSALADPHQLDALADLIRPAGQT</sequence>
<dbReference type="EC" id="4.1.2.14" evidence="6"/>
<dbReference type="AlphaFoldDB" id="A0A7W7W701"/>
<evidence type="ECO:0000256" key="5">
    <source>
        <dbReference type="ARBA" id="ARBA00023277"/>
    </source>
</evidence>
<evidence type="ECO:0000313" key="6">
    <source>
        <dbReference type="EMBL" id="MBB4935489.1"/>
    </source>
</evidence>
<dbReference type="GO" id="GO:0106009">
    <property type="term" value="F:(4S)-4-hydroxy-2-oxoglutarate aldolase activity"/>
    <property type="evidence" value="ECO:0007669"/>
    <property type="project" value="UniProtKB-EC"/>
</dbReference>
<dbReference type="Pfam" id="PF01081">
    <property type="entry name" value="Aldolase"/>
    <property type="match status" value="1"/>
</dbReference>
<evidence type="ECO:0000256" key="4">
    <source>
        <dbReference type="ARBA" id="ARBA00023239"/>
    </source>
</evidence>
<keyword evidence="5" id="KW-0119">Carbohydrate metabolism</keyword>
<comment type="similarity">
    <text evidence="2">Belongs to the KHG/KDPG aldolase family.</text>
</comment>
<proteinExistence type="inferred from homology"/>
<comment type="pathway">
    <text evidence="1">Carbohydrate acid metabolism.</text>
</comment>
<dbReference type="EC" id="4.1.3.42" evidence="6"/>
<evidence type="ECO:0000256" key="1">
    <source>
        <dbReference type="ARBA" id="ARBA00004761"/>
    </source>
</evidence>
<keyword evidence="4 6" id="KW-0456">Lyase</keyword>
<gene>
    <name evidence="6" type="ORF">F4561_006383</name>
</gene>
<protein>
    <submittedName>
        <fullName evidence="6">2-dehydro-3-deoxyphosphogluconate aldolase/(4S)-4-hydroxy-2-oxoglutarate aldolase</fullName>
        <ecNumber evidence="6">4.1.2.14</ecNumber>
        <ecNumber evidence="6">4.1.3.42</ecNumber>
    </submittedName>
</protein>
<evidence type="ECO:0000313" key="7">
    <source>
        <dbReference type="Proteomes" id="UP000523007"/>
    </source>
</evidence>
<accession>A0A7W7W701</accession>
<dbReference type="InterPro" id="IPR013785">
    <property type="entry name" value="Aldolase_TIM"/>
</dbReference>
<reference evidence="6 7" key="1">
    <citation type="submission" date="2020-08" db="EMBL/GenBank/DDBJ databases">
        <title>Sequencing the genomes of 1000 actinobacteria strains.</title>
        <authorList>
            <person name="Klenk H.-P."/>
        </authorList>
    </citation>
    <scope>NUCLEOTIDE SEQUENCE [LARGE SCALE GENOMIC DNA]</scope>
    <source>
        <strain evidence="6 7">DSM 102030</strain>
    </source>
</reference>
<comment type="caution">
    <text evidence="6">The sequence shown here is derived from an EMBL/GenBank/DDBJ whole genome shotgun (WGS) entry which is preliminary data.</text>
</comment>
<dbReference type="GO" id="GO:0008675">
    <property type="term" value="F:2-dehydro-3-deoxy-phosphogluconate aldolase activity"/>
    <property type="evidence" value="ECO:0007669"/>
    <property type="project" value="UniProtKB-EC"/>
</dbReference>
<dbReference type="PANTHER" id="PTHR30246:SF1">
    <property type="entry name" value="2-DEHYDRO-3-DEOXY-6-PHOSPHOGALACTONATE ALDOLASE-RELATED"/>
    <property type="match status" value="1"/>
</dbReference>
<organism evidence="6 7">
    <name type="scientific">Lipingzhangella halophila</name>
    <dbReference type="NCBI Taxonomy" id="1783352"/>
    <lineage>
        <taxon>Bacteria</taxon>
        <taxon>Bacillati</taxon>
        <taxon>Actinomycetota</taxon>
        <taxon>Actinomycetes</taxon>
        <taxon>Streptosporangiales</taxon>
        <taxon>Nocardiopsidaceae</taxon>
        <taxon>Lipingzhangella</taxon>
    </lineage>
</organism>
<dbReference type="InterPro" id="IPR000887">
    <property type="entry name" value="Aldlse_KDPG_KHG"/>
</dbReference>
<dbReference type="Gene3D" id="3.20.20.70">
    <property type="entry name" value="Aldolase class I"/>
    <property type="match status" value="1"/>
</dbReference>
<dbReference type="RefSeq" id="WP_184585197.1">
    <property type="nucleotide sequence ID" value="NZ_JACHJT010000002.1"/>
</dbReference>
<dbReference type="SUPFAM" id="SSF51569">
    <property type="entry name" value="Aldolase"/>
    <property type="match status" value="1"/>
</dbReference>
<evidence type="ECO:0000256" key="3">
    <source>
        <dbReference type="ARBA" id="ARBA00011233"/>
    </source>
</evidence>
<dbReference type="CDD" id="cd00452">
    <property type="entry name" value="KDPG_aldolase"/>
    <property type="match status" value="1"/>
</dbReference>
<dbReference type="PANTHER" id="PTHR30246">
    <property type="entry name" value="2-KETO-3-DEOXY-6-PHOSPHOGLUCONATE ALDOLASE"/>
    <property type="match status" value="1"/>
</dbReference>
<name>A0A7W7W701_9ACTN</name>